<reference evidence="2" key="1">
    <citation type="submission" date="2018-02" db="EMBL/GenBank/DDBJ databases">
        <authorList>
            <person name="Hausmann B."/>
        </authorList>
    </citation>
    <scope>NUCLEOTIDE SEQUENCE [LARGE SCALE GENOMIC DNA]</scope>
    <source>
        <strain evidence="2">Peat soil MAG SbF1</strain>
    </source>
</reference>
<dbReference type="OrthoDB" id="1789584at2"/>
<proteinExistence type="predicted"/>
<evidence type="ECO:0000313" key="2">
    <source>
        <dbReference type="Proteomes" id="UP000238916"/>
    </source>
</evidence>
<name>A0A2U3KTM0_9FIRM</name>
<organism evidence="1 2">
    <name type="scientific">Candidatus Desulfosporosinus infrequens</name>
    <dbReference type="NCBI Taxonomy" id="2043169"/>
    <lineage>
        <taxon>Bacteria</taxon>
        <taxon>Bacillati</taxon>
        <taxon>Bacillota</taxon>
        <taxon>Clostridia</taxon>
        <taxon>Eubacteriales</taxon>
        <taxon>Desulfitobacteriaceae</taxon>
        <taxon>Desulfosporosinus</taxon>
    </lineage>
</organism>
<accession>A0A2U3KTM0</accession>
<protein>
    <submittedName>
        <fullName evidence="1">Uncharacterized protein</fullName>
    </submittedName>
</protein>
<dbReference type="AlphaFoldDB" id="A0A2U3KTM0"/>
<evidence type="ECO:0000313" key="1">
    <source>
        <dbReference type="EMBL" id="SPF42919.1"/>
    </source>
</evidence>
<dbReference type="Proteomes" id="UP000238916">
    <property type="component" value="Unassembled WGS sequence"/>
</dbReference>
<sequence length="767" mass="88089">MLNILDVNAALAEQIRRCIDQEQRELEHREEVGVAPNLHSCVLLVGIGNQGATTISRIMWQLKLIGISSDSYTGLALVDAEFSERENQIEYIVMEEYRIARNRVQEKLLEKKDYLVRTWAALNTRLTKIMVGTSANIKIYVVSDLTENLFASCSMLLCLLEDNLNSFFVANTGLEFTGLFFQSAMLKTKREQAKVFAAWKEIKSMSSPEFKLHIDLRDFPGQRANRVSCEKPIFAISYLYSDFNENSSPILMTVDGDFSVAEMLATLVYLKSSSQLNEARIFNSLQMPSPALVNGLPRYAAIGYSKKTIKISLLFSYTCWYLLNKIYNANKIKAGYISQDWESVLNELEVNNSGLETLDSKVYSSVHETLKEMSELHIHLGKDVVAELLTETLNTAEKVLLGDSVELMFKERIMKASQQITEEFLPRQLESFGKILKGYLQNERRGLFFVKCLLKSEEGNNNLSLIKYLELKINELKTQSDVLHLKADRASQMALSGLEIEPDKKGWLGLGNKKNNFLQRLVEVKYGPLQKAVVYDQLREILKEYLVYTRKLYRIILRQEEDILSLEKALHDICNAEREKLVAMGEDGLIDLFKDQFNEKKEEEIADEALVEIYRSNDFFVFQETDNFLKALVKGLFENTRQMLRQSNIQTLSLEQLLKSLTQTQPTKGEQMVEDLYAKCNLALSLSKGVMSRQSETHYYFINNESNSSLRSYIKGLFQGKPNDVLFVDYQSIKSICMLKACFGFDIKDIYFYRNYEDAYKMFAPEL</sequence>
<dbReference type="EMBL" id="OMOF01000188">
    <property type="protein sequence ID" value="SPF42919.1"/>
    <property type="molecule type" value="Genomic_DNA"/>
</dbReference>
<gene>
    <name evidence="1" type="ORF">SBF1_2680011</name>
</gene>